<keyword evidence="3" id="KW-0804">Transcription</keyword>
<dbReference type="InterPro" id="IPR050109">
    <property type="entry name" value="HTH-type_TetR-like_transc_reg"/>
</dbReference>
<dbReference type="Gene3D" id="1.10.357.10">
    <property type="entry name" value="Tetracycline Repressor, domain 2"/>
    <property type="match status" value="1"/>
</dbReference>
<evidence type="ECO:0000256" key="3">
    <source>
        <dbReference type="ARBA" id="ARBA00023163"/>
    </source>
</evidence>
<dbReference type="Pfam" id="PF00440">
    <property type="entry name" value="TetR_N"/>
    <property type="match status" value="1"/>
</dbReference>
<evidence type="ECO:0000259" key="5">
    <source>
        <dbReference type="PROSITE" id="PS50977"/>
    </source>
</evidence>
<keyword evidence="2 4" id="KW-0238">DNA-binding</keyword>
<evidence type="ECO:0000256" key="1">
    <source>
        <dbReference type="ARBA" id="ARBA00023015"/>
    </source>
</evidence>
<dbReference type="PANTHER" id="PTHR30055:SF234">
    <property type="entry name" value="HTH-TYPE TRANSCRIPTIONAL REGULATOR BETI"/>
    <property type="match status" value="1"/>
</dbReference>
<dbReference type="GO" id="GO:0000976">
    <property type="term" value="F:transcription cis-regulatory region binding"/>
    <property type="evidence" value="ECO:0007669"/>
    <property type="project" value="TreeGrafter"/>
</dbReference>
<evidence type="ECO:0000256" key="4">
    <source>
        <dbReference type="PROSITE-ProRule" id="PRU00335"/>
    </source>
</evidence>
<dbReference type="InterPro" id="IPR001647">
    <property type="entry name" value="HTH_TetR"/>
</dbReference>
<feature type="DNA-binding region" description="H-T-H motif" evidence="4">
    <location>
        <begin position="30"/>
        <end position="49"/>
    </location>
</feature>
<proteinExistence type="predicted"/>
<evidence type="ECO:0000256" key="2">
    <source>
        <dbReference type="ARBA" id="ARBA00023125"/>
    </source>
</evidence>
<gene>
    <name evidence="6" type="ORF">JD276_15350</name>
</gene>
<dbReference type="AlphaFoldDB" id="A0A934Q8Y5"/>
<organism evidence="6 7">
    <name type="scientific">Leucobacter chromiisoli</name>
    <dbReference type="NCBI Taxonomy" id="2796471"/>
    <lineage>
        <taxon>Bacteria</taxon>
        <taxon>Bacillati</taxon>
        <taxon>Actinomycetota</taxon>
        <taxon>Actinomycetes</taxon>
        <taxon>Micrococcales</taxon>
        <taxon>Microbacteriaceae</taxon>
        <taxon>Leucobacter</taxon>
    </lineage>
</organism>
<dbReference type="PROSITE" id="PS50977">
    <property type="entry name" value="HTH_TETR_2"/>
    <property type="match status" value="1"/>
</dbReference>
<protein>
    <submittedName>
        <fullName evidence="6">TetR family transcriptional regulator</fullName>
    </submittedName>
</protein>
<feature type="domain" description="HTH tetR-type" evidence="5">
    <location>
        <begin position="7"/>
        <end position="67"/>
    </location>
</feature>
<sequence length="193" mass="21048">MRPDLSEVRRKQILDGATRCVALHGVEALTLASVADEVGMSRSHIRHYMGNRDELLQALVKHLGSRYSEQLSMAVEAADPSRRVEAALDHLFGDYWDEDLPEDSAAIDALIAFSANSPERGLTLLPYYLGIESLLTKILGAGQVEIDPRTGDVAYSILCLAYGSSSMRTMGFPRDRRDAARAVADAITGELLG</sequence>
<dbReference type="PANTHER" id="PTHR30055">
    <property type="entry name" value="HTH-TYPE TRANSCRIPTIONAL REGULATOR RUTR"/>
    <property type="match status" value="1"/>
</dbReference>
<keyword evidence="1" id="KW-0805">Transcription regulation</keyword>
<name>A0A934Q8Y5_9MICO</name>
<dbReference type="RefSeq" id="WP_200116543.1">
    <property type="nucleotide sequence ID" value="NZ_JAEHOH010000029.1"/>
</dbReference>
<keyword evidence="7" id="KW-1185">Reference proteome</keyword>
<dbReference type="GO" id="GO:0003700">
    <property type="term" value="F:DNA-binding transcription factor activity"/>
    <property type="evidence" value="ECO:0007669"/>
    <property type="project" value="TreeGrafter"/>
</dbReference>
<dbReference type="Proteomes" id="UP000608530">
    <property type="component" value="Unassembled WGS sequence"/>
</dbReference>
<evidence type="ECO:0000313" key="7">
    <source>
        <dbReference type="Proteomes" id="UP000608530"/>
    </source>
</evidence>
<dbReference type="SUPFAM" id="SSF46689">
    <property type="entry name" value="Homeodomain-like"/>
    <property type="match status" value="1"/>
</dbReference>
<comment type="caution">
    <text evidence="6">The sequence shown here is derived from an EMBL/GenBank/DDBJ whole genome shotgun (WGS) entry which is preliminary data.</text>
</comment>
<reference evidence="6" key="1">
    <citation type="submission" date="2020-12" db="EMBL/GenBank/DDBJ databases">
        <title>Leucobacter sp. CAS1, isolated from Chromium sludge.</title>
        <authorList>
            <person name="Xu Z."/>
        </authorList>
    </citation>
    <scope>NUCLEOTIDE SEQUENCE</scope>
    <source>
        <strain evidence="6">CSA1</strain>
    </source>
</reference>
<dbReference type="EMBL" id="JAEHOH010000029">
    <property type="protein sequence ID" value="MBK0420404.1"/>
    <property type="molecule type" value="Genomic_DNA"/>
</dbReference>
<evidence type="ECO:0000313" key="6">
    <source>
        <dbReference type="EMBL" id="MBK0420404.1"/>
    </source>
</evidence>
<accession>A0A934Q8Y5</accession>
<dbReference type="InterPro" id="IPR009057">
    <property type="entry name" value="Homeodomain-like_sf"/>
</dbReference>